<evidence type="ECO:0000259" key="3">
    <source>
        <dbReference type="Pfam" id="PF09759"/>
    </source>
</evidence>
<name>W4FJJ6_APHAT</name>
<dbReference type="SUPFAM" id="SSF48371">
    <property type="entry name" value="ARM repeat"/>
    <property type="match status" value="1"/>
</dbReference>
<gene>
    <name evidence="4" type="ORF">H257_16726</name>
</gene>
<dbReference type="STRING" id="112090.W4FJJ6"/>
<feature type="domain" description="Ataxin-10" evidence="3">
    <location>
        <begin position="453"/>
        <end position="547"/>
    </location>
</feature>
<dbReference type="PANTHER" id="PTHR13255:SF0">
    <property type="entry name" value="ATAXIN-10"/>
    <property type="match status" value="1"/>
</dbReference>
<evidence type="ECO:0000256" key="2">
    <source>
        <dbReference type="ARBA" id="ARBA00023306"/>
    </source>
</evidence>
<dbReference type="AlphaFoldDB" id="W4FJJ6"/>
<dbReference type="InterPro" id="IPR019156">
    <property type="entry name" value="Ataxin-10_domain"/>
</dbReference>
<evidence type="ECO:0000256" key="1">
    <source>
        <dbReference type="ARBA" id="ARBA00022618"/>
    </source>
</evidence>
<keyword evidence="2" id="KW-0131">Cell cycle</keyword>
<keyword evidence="1" id="KW-0132">Cell division</keyword>
<reference evidence="4" key="1">
    <citation type="submission" date="2013-12" db="EMBL/GenBank/DDBJ databases">
        <title>The Genome Sequence of Aphanomyces astaci APO3.</title>
        <authorList>
            <consortium name="The Broad Institute Genomics Platform"/>
            <person name="Russ C."/>
            <person name="Tyler B."/>
            <person name="van West P."/>
            <person name="Dieguez-Uribeondo J."/>
            <person name="Young S.K."/>
            <person name="Zeng Q."/>
            <person name="Gargeya S."/>
            <person name="Fitzgerald M."/>
            <person name="Abouelleil A."/>
            <person name="Alvarado L."/>
            <person name="Chapman S.B."/>
            <person name="Gainer-Dewar J."/>
            <person name="Goldberg J."/>
            <person name="Griggs A."/>
            <person name="Gujja S."/>
            <person name="Hansen M."/>
            <person name="Howarth C."/>
            <person name="Imamovic A."/>
            <person name="Ireland A."/>
            <person name="Larimer J."/>
            <person name="McCowan C."/>
            <person name="Murphy C."/>
            <person name="Pearson M."/>
            <person name="Poon T.W."/>
            <person name="Priest M."/>
            <person name="Roberts A."/>
            <person name="Saif S."/>
            <person name="Shea T."/>
            <person name="Sykes S."/>
            <person name="Wortman J."/>
            <person name="Nusbaum C."/>
            <person name="Birren B."/>
        </authorList>
    </citation>
    <scope>NUCLEOTIDE SEQUENCE [LARGE SCALE GENOMIC DNA]</scope>
    <source>
        <strain evidence="4">APO3</strain>
    </source>
</reference>
<sequence length="551" mass="60670">MSGVRSLEGLLAAPQDVNDDDIIHVLTECARQSSNVSFREQVETSTIDDSSFLPFLTSRWLALQHLDGSSPSTIDQGVAAIDDDDDDGLSYSYTTTTSDSAATDIPSRSAFLDDSDAASTHVNVLLAMYRVLRNICASSPINQTKLKAVLPFTTNVLTGMIGYLDCSHDEELHAVIVTCMQVMLQFVANMTVHHTANQDILWPAFHPHLLEKVLVECQKYRKVLAYAAAVVLNCLHPPHAIRTTDLVKSRQIVILLLQRCLSFQSQDESDPALEWITMIFQVLVKRHYTADLYRNLSASLLSTLWSKLTPEQMLLLRMVDLVVAPDDSSSPVDGVESSRSNDDLIAFLCAEYTGLHVPNEAPSNKNDVNAAVSADRQAMWNVMETESSKLMLRILGTLTSSACVEEHSENVLTFIPVLIAQLQRLSPTHARETNAAAALSGDDVVQDETFGYRSAGVRVLGNMAHRNPSVQDALRACGGLEVLLNSCNIDPNNPMIREWALVALRHVCEGNEQNQAYIRALAPQQVVSRVDLSKMGVEPVLEHNKVTLKPL</sequence>
<dbReference type="Gene3D" id="1.25.10.10">
    <property type="entry name" value="Leucine-rich Repeat Variant"/>
    <property type="match status" value="1"/>
</dbReference>
<dbReference type="GeneID" id="20818722"/>
<dbReference type="InterPro" id="IPR051374">
    <property type="entry name" value="Ataxin-10/CTR86_families"/>
</dbReference>
<dbReference type="GO" id="GO:0051301">
    <property type="term" value="P:cell division"/>
    <property type="evidence" value="ECO:0007669"/>
    <property type="project" value="UniProtKB-KW"/>
</dbReference>
<protein>
    <recommendedName>
        <fullName evidence="3">Ataxin-10 domain-containing protein</fullName>
    </recommendedName>
</protein>
<dbReference type="InterPro" id="IPR016024">
    <property type="entry name" value="ARM-type_fold"/>
</dbReference>
<dbReference type="EMBL" id="KI913204">
    <property type="protein sequence ID" value="ETV66918.1"/>
    <property type="molecule type" value="Genomic_DNA"/>
</dbReference>
<proteinExistence type="predicted"/>
<evidence type="ECO:0000313" key="4">
    <source>
        <dbReference type="EMBL" id="ETV66918.1"/>
    </source>
</evidence>
<dbReference type="GO" id="GO:0005829">
    <property type="term" value="C:cytosol"/>
    <property type="evidence" value="ECO:0007669"/>
    <property type="project" value="TreeGrafter"/>
</dbReference>
<accession>W4FJJ6</accession>
<dbReference type="PANTHER" id="PTHR13255">
    <property type="entry name" value="ATAXIN-10"/>
    <property type="match status" value="1"/>
</dbReference>
<dbReference type="Pfam" id="PF09759">
    <property type="entry name" value="Atx10homo_assoc"/>
    <property type="match status" value="1"/>
</dbReference>
<organism evidence="4">
    <name type="scientific">Aphanomyces astaci</name>
    <name type="common">Crayfish plague agent</name>
    <dbReference type="NCBI Taxonomy" id="112090"/>
    <lineage>
        <taxon>Eukaryota</taxon>
        <taxon>Sar</taxon>
        <taxon>Stramenopiles</taxon>
        <taxon>Oomycota</taxon>
        <taxon>Saprolegniomycetes</taxon>
        <taxon>Saprolegniales</taxon>
        <taxon>Verrucalvaceae</taxon>
        <taxon>Aphanomyces</taxon>
    </lineage>
</organism>
<dbReference type="VEuPathDB" id="FungiDB:H257_16726"/>
<dbReference type="OrthoDB" id="379794at2759"/>
<dbReference type="InterPro" id="IPR011989">
    <property type="entry name" value="ARM-like"/>
</dbReference>
<dbReference type="RefSeq" id="XP_009843559.1">
    <property type="nucleotide sequence ID" value="XM_009845257.1"/>
</dbReference>